<accession>A0A512BS62</accession>
<keyword evidence="1" id="KW-0472">Membrane</keyword>
<feature type="transmembrane region" description="Helical" evidence="1">
    <location>
        <begin position="43"/>
        <end position="65"/>
    </location>
</feature>
<dbReference type="EMBL" id="BJYU01000031">
    <property type="protein sequence ID" value="GEO14836.1"/>
    <property type="molecule type" value="Genomic_DNA"/>
</dbReference>
<dbReference type="AlphaFoldDB" id="A0A512BS62"/>
<evidence type="ECO:0000313" key="3">
    <source>
        <dbReference type="Proteomes" id="UP000321085"/>
    </source>
</evidence>
<comment type="caution">
    <text evidence="2">The sequence shown here is derived from an EMBL/GenBank/DDBJ whole genome shotgun (WGS) entry which is preliminary data.</text>
</comment>
<reference evidence="2 3" key="1">
    <citation type="submission" date="2019-07" db="EMBL/GenBank/DDBJ databases">
        <title>Whole genome shotgun sequence of Microvirga aerophila NBRC 106136.</title>
        <authorList>
            <person name="Hosoyama A."/>
            <person name="Uohara A."/>
            <person name="Ohji S."/>
            <person name="Ichikawa N."/>
        </authorList>
    </citation>
    <scope>NUCLEOTIDE SEQUENCE [LARGE SCALE GENOMIC DNA]</scope>
    <source>
        <strain evidence="2 3">NBRC 106136</strain>
    </source>
</reference>
<gene>
    <name evidence="2" type="ORF">MAE02_25320</name>
</gene>
<keyword evidence="1" id="KW-0812">Transmembrane</keyword>
<keyword evidence="1" id="KW-1133">Transmembrane helix</keyword>
<proteinExistence type="predicted"/>
<feature type="transmembrane region" description="Helical" evidence="1">
    <location>
        <begin position="85"/>
        <end position="111"/>
    </location>
</feature>
<organism evidence="2 3">
    <name type="scientific">Microvirga aerophila</name>
    <dbReference type="NCBI Taxonomy" id="670291"/>
    <lineage>
        <taxon>Bacteria</taxon>
        <taxon>Pseudomonadati</taxon>
        <taxon>Pseudomonadota</taxon>
        <taxon>Alphaproteobacteria</taxon>
        <taxon>Hyphomicrobiales</taxon>
        <taxon>Methylobacteriaceae</taxon>
        <taxon>Microvirga</taxon>
    </lineage>
</organism>
<feature type="transmembrane region" description="Helical" evidence="1">
    <location>
        <begin position="12"/>
        <end position="31"/>
    </location>
</feature>
<evidence type="ECO:0000256" key="1">
    <source>
        <dbReference type="SAM" id="Phobius"/>
    </source>
</evidence>
<evidence type="ECO:0000313" key="2">
    <source>
        <dbReference type="EMBL" id="GEO14836.1"/>
    </source>
</evidence>
<name>A0A512BS62_9HYPH</name>
<sequence>MTGWLTRGLPSAGIYAGPTAWLISTQANYALVPWVCANQIRIIPLVAVMMAAASLLGGFLSWRGYITAAPTPHPDSTGAGRPHRFVALIGVGIALLFTAVIIIHGIAGMVFHGCER</sequence>
<dbReference type="Proteomes" id="UP000321085">
    <property type="component" value="Unassembled WGS sequence"/>
</dbReference>
<dbReference type="OrthoDB" id="8233878at2"/>
<protein>
    <submittedName>
        <fullName evidence="2">Uncharacterized protein</fullName>
    </submittedName>
</protein>
<dbReference type="RefSeq" id="WP_114187196.1">
    <property type="nucleotide sequence ID" value="NZ_BJYU01000031.1"/>
</dbReference>
<keyword evidence="3" id="KW-1185">Reference proteome</keyword>